<reference evidence="9 10" key="1">
    <citation type="journal article" date="2015" name="Genome Announc.">
        <title>Expanding the biotechnology potential of lactobacilli through comparative genomics of 213 strains and associated genera.</title>
        <authorList>
            <person name="Sun Z."/>
            <person name="Harris H.M."/>
            <person name="McCann A."/>
            <person name="Guo C."/>
            <person name="Argimon S."/>
            <person name="Zhang W."/>
            <person name="Yang X."/>
            <person name="Jeffery I.B."/>
            <person name="Cooney J.C."/>
            <person name="Kagawa T.F."/>
            <person name="Liu W."/>
            <person name="Song Y."/>
            <person name="Salvetti E."/>
            <person name="Wrobel A."/>
            <person name="Rasinkangas P."/>
            <person name="Parkhill J."/>
            <person name="Rea M.C."/>
            <person name="O'Sullivan O."/>
            <person name="Ritari J."/>
            <person name="Douillard F.P."/>
            <person name="Paul Ross R."/>
            <person name="Yang R."/>
            <person name="Briner A.E."/>
            <person name="Felis G.E."/>
            <person name="de Vos W.M."/>
            <person name="Barrangou R."/>
            <person name="Klaenhammer T.R."/>
            <person name="Caufield P.W."/>
            <person name="Cui Y."/>
            <person name="Zhang H."/>
            <person name="O'Toole P.W."/>
        </authorList>
    </citation>
    <scope>NUCLEOTIDE SEQUENCE [LARGE SCALE GENOMIC DNA]</scope>
    <source>
        <strain evidence="9 10">DSM 8475</strain>
    </source>
</reference>
<feature type="region of interest" description="Disordered" evidence="7">
    <location>
        <begin position="56"/>
        <end position="103"/>
    </location>
</feature>
<comment type="similarity">
    <text evidence="6">Belongs to the KhpB RNA-binding protein family.</text>
</comment>
<dbReference type="Gene3D" id="3.30.1370.50">
    <property type="entry name" value="R3H-like domain"/>
    <property type="match status" value="1"/>
</dbReference>
<proteinExistence type="inferred from homology"/>
<dbReference type="CDD" id="cd02644">
    <property type="entry name" value="R3H_jag"/>
    <property type="match status" value="1"/>
</dbReference>
<feature type="compositionally biased region" description="Low complexity" evidence="7">
    <location>
        <begin position="66"/>
        <end position="86"/>
    </location>
</feature>
<comment type="caution">
    <text evidence="9">The sequence shown here is derived from an EMBL/GenBank/DDBJ whole genome shotgun (WGS) entry which is preliminary data.</text>
</comment>
<dbReference type="PROSITE" id="PS51061">
    <property type="entry name" value="R3H"/>
    <property type="match status" value="1"/>
</dbReference>
<dbReference type="EMBL" id="AZGO01000060">
    <property type="protein sequence ID" value="KRM35669.1"/>
    <property type="molecule type" value="Genomic_DNA"/>
</dbReference>
<comment type="subcellular location">
    <subcellularLocation>
        <location evidence="6">Cytoplasm</location>
    </subcellularLocation>
</comment>
<evidence type="ECO:0000256" key="7">
    <source>
        <dbReference type="SAM" id="MobiDB-lite"/>
    </source>
</evidence>
<dbReference type="InterPro" id="IPR036867">
    <property type="entry name" value="R3H_dom_sf"/>
</dbReference>
<keyword evidence="5 6" id="KW-0961">Cell wall biogenesis/degradation</keyword>
<accession>A0A922PU50</accession>
<organism evidence="9 10">
    <name type="scientific">Limosilactobacillus pontis DSM 8475</name>
    <dbReference type="NCBI Taxonomy" id="1423794"/>
    <lineage>
        <taxon>Bacteria</taxon>
        <taxon>Bacillati</taxon>
        <taxon>Bacillota</taxon>
        <taxon>Bacilli</taxon>
        <taxon>Lactobacillales</taxon>
        <taxon>Lactobacillaceae</taxon>
        <taxon>Limosilactobacillus</taxon>
    </lineage>
</organism>
<dbReference type="InterPro" id="IPR038247">
    <property type="entry name" value="Jag_N_dom_sf"/>
</dbReference>
<evidence type="ECO:0000256" key="4">
    <source>
        <dbReference type="ARBA" id="ARBA00023186"/>
    </source>
</evidence>
<comment type="function">
    <text evidence="6">A probable RNA chaperone. Forms a complex with KhpA which binds to cellular RNA and controls its expression. Plays a role in peptidoglycan (PG) homeostasis and cell length regulation.</text>
</comment>
<dbReference type="AlphaFoldDB" id="A0A922PU50"/>
<dbReference type="PANTHER" id="PTHR35800:SF1">
    <property type="entry name" value="RNA-BINDING PROTEIN KHPB"/>
    <property type="match status" value="1"/>
</dbReference>
<gene>
    <name evidence="6" type="primary">khpB</name>
    <name evidence="6" type="synonym">eloR</name>
    <name evidence="9" type="ORF">FD34_GL000554</name>
</gene>
<dbReference type="GO" id="GO:0003723">
    <property type="term" value="F:RNA binding"/>
    <property type="evidence" value="ECO:0007669"/>
    <property type="project" value="UniProtKB-UniRule"/>
</dbReference>
<evidence type="ECO:0000313" key="10">
    <source>
        <dbReference type="Proteomes" id="UP000051085"/>
    </source>
</evidence>
<feature type="domain" description="R3H" evidence="8">
    <location>
        <begin position="206"/>
        <end position="272"/>
    </location>
</feature>
<dbReference type="InterPro" id="IPR015946">
    <property type="entry name" value="KH_dom-like_a/b"/>
</dbReference>
<dbReference type="Pfam" id="PF13083">
    <property type="entry name" value="KH_KhpA-B"/>
    <property type="match status" value="1"/>
</dbReference>
<dbReference type="Proteomes" id="UP000051085">
    <property type="component" value="Unassembled WGS sequence"/>
</dbReference>
<evidence type="ECO:0000313" key="9">
    <source>
        <dbReference type="EMBL" id="KRM35669.1"/>
    </source>
</evidence>
<dbReference type="NCBIfam" id="NF041568">
    <property type="entry name" value="Jag_EloR"/>
    <property type="match status" value="1"/>
</dbReference>
<dbReference type="SMART" id="SM01245">
    <property type="entry name" value="Jag_N"/>
    <property type="match status" value="1"/>
</dbReference>
<dbReference type="InterPro" id="IPR032782">
    <property type="entry name" value="KhpB_N"/>
</dbReference>
<keyword evidence="1 6" id="KW-0963">Cytoplasm</keyword>
<comment type="domain">
    <text evidence="6">Has an N-terminal Jag-N domain and 2 RNA-binding domains (KH and R3H).</text>
</comment>
<evidence type="ECO:0000256" key="5">
    <source>
        <dbReference type="ARBA" id="ARBA00023316"/>
    </source>
</evidence>
<evidence type="ECO:0000256" key="2">
    <source>
        <dbReference type="ARBA" id="ARBA00022884"/>
    </source>
</evidence>
<protein>
    <recommendedName>
        <fullName evidence="6">RNA-binding protein KhpB</fullName>
    </recommendedName>
    <alternativeName>
        <fullName evidence="6">RNA-binding protein EloR</fullName>
    </alternativeName>
</protein>
<dbReference type="SMART" id="SM00393">
    <property type="entry name" value="R3H"/>
    <property type="match status" value="1"/>
</dbReference>
<dbReference type="Pfam" id="PF14804">
    <property type="entry name" value="Jag_N"/>
    <property type="match status" value="1"/>
</dbReference>
<keyword evidence="2 6" id="KW-0694">RNA-binding</keyword>
<dbReference type="InterPro" id="IPR001374">
    <property type="entry name" value="R3H_dom"/>
</dbReference>
<dbReference type="InterPro" id="IPR034079">
    <property type="entry name" value="R3H_KhpB"/>
</dbReference>
<dbReference type="SMART" id="SM00322">
    <property type="entry name" value="KH"/>
    <property type="match status" value="1"/>
</dbReference>
<comment type="subunit">
    <text evidence="6">Forms a complex with KhpA.</text>
</comment>
<dbReference type="InterPro" id="IPR004087">
    <property type="entry name" value="KH_dom"/>
</dbReference>
<dbReference type="GO" id="GO:0009252">
    <property type="term" value="P:peptidoglycan biosynthetic process"/>
    <property type="evidence" value="ECO:0007669"/>
    <property type="project" value="UniProtKB-UniRule"/>
</dbReference>
<name>A0A922PU50_9LACO</name>
<keyword evidence="3 6" id="KW-0133">Cell shape</keyword>
<dbReference type="Gene3D" id="3.30.30.80">
    <property type="entry name" value="probable RNA-binding protein from clostridium symbiosum atcc 14940"/>
    <property type="match status" value="1"/>
</dbReference>
<dbReference type="HAMAP" id="MF_00867">
    <property type="entry name" value="KhpB"/>
    <property type="match status" value="1"/>
</dbReference>
<dbReference type="PANTHER" id="PTHR35800">
    <property type="entry name" value="PROTEIN JAG"/>
    <property type="match status" value="1"/>
</dbReference>
<dbReference type="InterPro" id="IPR038008">
    <property type="entry name" value="Jag_KH"/>
</dbReference>
<keyword evidence="4 6" id="KW-0143">Chaperone</keyword>
<dbReference type="Gene3D" id="3.30.300.20">
    <property type="match status" value="1"/>
</dbReference>
<evidence type="ECO:0000256" key="1">
    <source>
        <dbReference type="ARBA" id="ARBA00022490"/>
    </source>
</evidence>
<sequence>MNKMPIYTGKTIAIAKQAAATALGVPTDQLTIKVIQEPRNGFLGIGRRAAKISAEPVVKNKPAAKPTPDQPATTSAPASAHSTTAPRFATSQPTAAPTDVKDGDELDPAVIKAHHAANISKVRNAGDQLVEYLQGIFKDLGVETAPTITQVEAHAITVDVKTPAPGRVIGRHGQRINALEQLSNVFMNYHGAPKTVVMLDTADYRERRRQVLHDLAQRAETEVVASGQAVFLDPMPARERKQLHKELENNAHVKTYSHGREPYRSVVVAPQN</sequence>
<dbReference type="GO" id="GO:0071555">
    <property type="term" value="P:cell wall organization"/>
    <property type="evidence" value="ECO:0007669"/>
    <property type="project" value="UniProtKB-KW"/>
</dbReference>
<comment type="caution">
    <text evidence="6">Lacks conserved residue(s) required for the propagation of feature annotation.</text>
</comment>
<dbReference type="Pfam" id="PF01424">
    <property type="entry name" value="R3H"/>
    <property type="match status" value="1"/>
</dbReference>
<evidence type="ECO:0000256" key="6">
    <source>
        <dbReference type="HAMAP-Rule" id="MF_00867"/>
    </source>
</evidence>
<dbReference type="GO" id="GO:0005737">
    <property type="term" value="C:cytoplasm"/>
    <property type="evidence" value="ECO:0007669"/>
    <property type="project" value="UniProtKB-SubCell"/>
</dbReference>
<dbReference type="CDD" id="cd02414">
    <property type="entry name" value="KH-II_Jag"/>
    <property type="match status" value="1"/>
</dbReference>
<evidence type="ECO:0000259" key="8">
    <source>
        <dbReference type="PROSITE" id="PS51061"/>
    </source>
</evidence>
<dbReference type="GO" id="GO:0008360">
    <property type="term" value="P:regulation of cell shape"/>
    <property type="evidence" value="ECO:0007669"/>
    <property type="project" value="UniProtKB-KW"/>
</dbReference>
<dbReference type="SUPFAM" id="SSF82708">
    <property type="entry name" value="R3H domain"/>
    <property type="match status" value="1"/>
</dbReference>
<dbReference type="InterPro" id="IPR039247">
    <property type="entry name" value="KhpB"/>
</dbReference>
<evidence type="ECO:0000256" key="3">
    <source>
        <dbReference type="ARBA" id="ARBA00022960"/>
    </source>
</evidence>